<keyword evidence="1" id="KW-0175">Coiled coil</keyword>
<name>A0A0A0J036_9MICO</name>
<keyword evidence="3" id="KW-1185">Reference proteome</keyword>
<dbReference type="RefSeq" id="WP_035919171.1">
    <property type="nucleotide sequence ID" value="NZ_AVPJ01000023.1"/>
</dbReference>
<dbReference type="InterPro" id="IPR009057">
    <property type="entry name" value="Homeodomain-like_sf"/>
</dbReference>
<reference evidence="2 3" key="1">
    <citation type="submission" date="2013-08" db="EMBL/GenBank/DDBJ databases">
        <title>The genome sequence of Knoellia sinensis.</title>
        <authorList>
            <person name="Zhu W."/>
            <person name="Wang G."/>
        </authorList>
    </citation>
    <scope>NUCLEOTIDE SEQUENCE [LARGE SCALE GENOMIC DNA]</scope>
    <source>
        <strain evidence="2 3">KCTC 19936</strain>
    </source>
</reference>
<protein>
    <recommendedName>
        <fullName evidence="4">Transposase</fullName>
    </recommendedName>
</protein>
<evidence type="ECO:0000256" key="1">
    <source>
        <dbReference type="SAM" id="Coils"/>
    </source>
</evidence>
<evidence type="ECO:0008006" key="4">
    <source>
        <dbReference type="Google" id="ProtNLM"/>
    </source>
</evidence>
<dbReference type="EMBL" id="AVPJ01000023">
    <property type="protein sequence ID" value="KGN30084.1"/>
    <property type="molecule type" value="Genomic_DNA"/>
</dbReference>
<dbReference type="SUPFAM" id="SSF46689">
    <property type="entry name" value="Homeodomain-like"/>
    <property type="match status" value="1"/>
</dbReference>
<sequence>MEYSEFTPEQWRDLVLEYLAVPHGQRQAWRKARGVREYTLQTWRRKVLAGVVQSGRIPRGGVLVSMEENQELARLHAENKQLRAELDAAKAAAESSARVVDALGKAIELLRGGAAPKGSDGTDSRP</sequence>
<dbReference type="AlphaFoldDB" id="A0A0A0J036"/>
<dbReference type="Proteomes" id="UP000030002">
    <property type="component" value="Unassembled WGS sequence"/>
</dbReference>
<feature type="coiled-coil region" evidence="1">
    <location>
        <begin position="65"/>
        <end position="99"/>
    </location>
</feature>
<evidence type="ECO:0000313" key="2">
    <source>
        <dbReference type="EMBL" id="KGN30084.1"/>
    </source>
</evidence>
<accession>A0A0A0J036</accession>
<proteinExistence type="predicted"/>
<organism evidence="2 3">
    <name type="scientific">Knoellia sinensis KCTC 19936</name>
    <dbReference type="NCBI Taxonomy" id="1385520"/>
    <lineage>
        <taxon>Bacteria</taxon>
        <taxon>Bacillati</taxon>
        <taxon>Actinomycetota</taxon>
        <taxon>Actinomycetes</taxon>
        <taxon>Micrococcales</taxon>
        <taxon>Intrasporangiaceae</taxon>
        <taxon>Knoellia</taxon>
    </lineage>
</organism>
<gene>
    <name evidence="2" type="ORF">N802_09985</name>
</gene>
<comment type="caution">
    <text evidence="2">The sequence shown here is derived from an EMBL/GenBank/DDBJ whole genome shotgun (WGS) entry which is preliminary data.</text>
</comment>
<dbReference type="STRING" id="1385520.N802_09985"/>
<evidence type="ECO:0000313" key="3">
    <source>
        <dbReference type="Proteomes" id="UP000030002"/>
    </source>
</evidence>